<name>A0ABQ5BU42_9ASTR</name>
<protein>
    <submittedName>
        <fullName evidence="2">Uncharacterized protein</fullName>
    </submittedName>
</protein>
<evidence type="ECO:0000313" key="2">
    <source>
        <dbReference type="EMBL" id="GJT17422.1"/>
    </source>
</evidence>
<dbReference type="EMBL" id="BQNB010013555">
    <property type="protein sequence ID" value="GJT17422.1"/>
    <property type="molecule type" value="Genomic_DNA"/>
</dbReference>
<evidence type="ECO:0000256" key="1">
    <source>
        <dbReference type="SAM" id="MobiDB-lite"/>
    </source>
</evidence>
<reference evidence="2" key="2">
    <citation type="submission" date="2022-01" db="EMBL/GenBank/DDBJ databases">
        <authorList>
            <person name="Yamashiro T."/>
            <person name="Shiraishi A."/>
            <person name="Satake H."/>
            <person name="Nakayama K."/>
        </authorList>
    </citation>
    <scope>NUCLEOTIDE SEQUENCE</scope>
</reference>
<feature type="region of interest" description="Disordered" evidence="1">
    <location>
        <begin position="1"/>
        <end position="102"/>
    </location>
</feature>
<organism evidence="2 3">
    <name type="scientific">Tanacetum coccineum</name>
    <dbReference type="NCBI Taxonomy" id="301880"/>
    <lineage>
        <taxon>Eukaryota</taxon>
        <taxon>Viridiplantae</taxon>
        <taxon>Streptophyta</taxon>
        <taxon>Embryophyta</taxon>
        <taxon>Tracheophyta</taxon>
        <taxon>Spermatophyta</taxon>
        <taxon>Magnoliopsida</taxon>
        <taxon>eudicotyledons</taxon>
        <taxon>Gunneridae</taxon>
        <taxon>Pentapetalae</taxon>
        <taxon>asterids</taxon>
        <taxon>campanulids</taxon>
        <taxon>Asterales</taxon>
        <taxon>Asteraceae</taxon>
        <taxon>Asteroideae</taxon>
        <taxon>Anthemideae</taxon>
        <taxon>Anthemidinae</taxon>
        <taxon>Tanacetum</taxon>
    </lineage>
</organism>
<feature type="compositionally biased region" description="Low complexity" evidence="1">
    <location>
        <begin position="82"/>
        <end position="95"/>
    </location>
</feature>
<gene>
    <name evidence="2" type="ORF">Tco_0876128</name>
</gene>
<evidence type="ECO:0000313" key="3">
    <source>
        <dbReference type="Proteomes" id="UP001151760"/>
    </source>
</evidence>
<feature type="compositionally biased region" description="Low complexity" evidence="1">
    <location>
        <begin position="31"/>
        <end position="45"/>
    </location>
</feature>
<dbReference type="Proteomes" id="UP001151760">
    <property type="component" value="Unassembled WGS sequence"/>
</dbReference>
<keyword evidence="3" id="KW-1185">Reference proteome</keyword>
<reference evidence="2" key="1">
    <citation type="journal article" date="2022" name="Int. J. Mol. Sci.">
        <title>Draft Genome of Tanacetum Coccineum: Genomic Comparison of Closely Related Tanacetum-Family Plants.</title>
        <authorList>
            <person name="Yamashiro T."/>
            <person name="Shiraishi A."/>
            <person name="Nakayama K."/>
            <person name="Satake H."/>
        </authorList>
    </citation>
    <scope>NUCLEOTIDE SEQUENCE</scope>
</reference>
<accession>A0ABQ5BU42</accession>
<comment type="caution">
    <text evidence="2">The sequence shown here is derived from an EMBL/GenBank/DDBJ whole genome shotgun (WGS) entry which is preliminary data.</text>
</comment>
<sequence length="147" mass="17014">MNRKEVMPPIIDNNDVSYQRAKPAFDDNRYTRTTPSASSNNPPTSWRQPSKHKQTDDGTQTSQPHRRRRLTFVTETQRLHNDTNSTNNTNMTTATEPAQQQSMRRCQRTLSNSIPIEYIQMGNCTYQCHFCGAKFWECEKNVRSGVV</sequence>
<proteinExistence type="predicted"/>